<dbReference type="InterPro" id="IPR058240">
    <property type="entry name" value="rSAM_sf"/>
</dbReference>
<evidence type="ECO:0000256" key="2">
    <source>
        <dbReference type="ARBA" id="ARBA00022485"/>
    </source>
</evidence>
<dbReference type="InterPro" id="IPR013785">
    <property type="entry name" value="Aldolase_TIM"/>
</dbReference>
<dbReference type="SUPFAM" id="SSF102114">
    <property type="entry name" value="Radical SAM enzymes"/>
    <property type="match status" value="1"/>
</dbReference>
<protein>
    <submittedName>
        <fullName evidence="7">Radical SAM protein</fullName>
    </submittedName>
</protein>
<dbReference type="Gene3D" id="3.20.20.70">
    <property type="entry name" value="Aldolase class I"/>
    <property type="match status" value="1"/>
</dbReference>
<comment type="caution">
    <text evidence="7">The sequence shown here is derived from an EMBL/GenBank/DDBJ whole genome shotgun (WGS) entry which is preliminary data.</text>
</comment>
<dbReference type="RefSeq" id="WP_104380164.1">
    <property type="nucleotide sequence ID" value="NZ_PSZC01000014.1"/>
</dbReference>
<dbReference type="AlphaFoldDB" id="A0A2S6AMD1"/>
<sequence length="196" mass="21434">MLRIARVLHHTTSEGPGTRTAIWVQGCSIRCCGCINPHLFSTRGGYDVSPASLVDEVKKAGDEGITLLGGEPFDQPSGCADLAEAAQEAGLGVIVFTGYRHEILASRGPDELRLLASTDCLVDGPYEADRPEKHRALVGSTNQRFLHLTDRYSSYNPHRANQLDIRIQPDGTVELAGFLTNDQLTTLSRSIGYRRR</sequence>
<dbReference type="GO" id="GO:0046872">
    <property type="term" value="F:metal ion binding"/>
    <property type="evidence" value="ECO:0007669"/>
    <property type="project" value="UniProtKB-KW"/>
</dbReference>
<dbReference type="Proteomes" id="UP000239874">
    <property type="component" value="Unassembled WGS sequence"/>
</dbReference>
<keyword evidence="4" id="KW-0479">Metal-binding</keyword>
<accession>A0A2S6AMD1</accession>
<evidence type="ECO:0000256" key="6">
    <source>
        <dbReference type="ARBA" id="ARBA00023014"/>
    </source>
</evidence>
<dbReference type="GO" id="GO:0051539">
    <property type="term" value="F:4 iron, 4 sulfur cluster binding"/>
    <property type="evidence" value="ECO:0007669"/>
    <property type="project" value="UniProtKB-KW"/>
</dbReference>
<evidence type="ECO:0000256" key="5">
    <source>
        <dbReference type="ARBA" id="ARBA00023004"/>
    </source>
</evidence>
<organism evidence="7 8">
    <name type="scientific">Nocardia nova</name>
    <dbReference type="NCBI Taxonomy" id="37330"/>
    <lineage>
        <taxon>Bacteria</taxon>
        <taxon>Bacillati</taxon>
        <taxon>Actinomycetota</taxon>
        <taxon>Actinomycetes</taxon>
        <taxon>Mycobacteriales</taxon>
        <taxon>Nocardiaceae</taxon>
        <taxon>Nocardia</taxon>
    </lineage>
</organism>
<keyword evidence="6" id="KW-0411">Iron-sulfur</keyword>
<evidence type="ECO:0000256" key="4">
    <source>
        <dbReference type="ARBA" id="ARBA00022723"/>
    </source>
</evidence>
<dbReference type="PANTHER" id="PTHR30352">
    <property type="entry name" value="PYRUVATE FORMATE-LYASE-ACTIVATING ENZYME"/>
    <property type="match status" value="1"/>
</dbReference>
<dbReference type="InterPro" id="IPR034457">
    <property type="entry name" value="Organic_radical-activating"/>
</dbReference>
<dbReference type="Pfam" id="PF13353">
    <property type="entry name" value="Fer4_12"/>
    <property type="match status" value="1"/>
</dbReference>
<dbReference type="GO" id="GO:0043365">
    <property type="term" value="F:[formate-C-acetyltransferase]-activating enzyme activity"/>
    <property type="evidence" value="ECO:0007669"/>
    <property type="project" value="InterPro"/>
</dbReference>
<dbReference type="InterPro" id="IPR007197">
    <property type="entry name" value="rSAM"/>
</dbReference>
<dbReference type="InterPro" id="IPR012837">
    <property type="entry name" value="NrdG"/>
</dbReference>
<proteinExistence type="predicted"/>
<gene>
    <name evidence="7" type="ORF">C5E45_20160</name>
</gene>
<dbReference type="SFLD" id="SFLDG01066">
    <property type="entry name" value="organic_radical-activating_enz"/>
    <property type="match status" value="1"/>
</dbReference>
<reference evidence="7 8" key="1">
    <citation type="submission" date="2018-02" db="EMBL/GenBank/DDBJ databases">
        <title>8 Nocardia nova and 1 Nocardia cyriacigeorgica strain used for evolution to TMP-SMX.</title>
        <authorList>
            <person name="Mehta H."/>
            <person name="Weng J."/>
            <person name="Shamoo Y."/>
        </authorList>
    </citation>
    <scope>NUCLEOTIDE SEQUENCE [LARGE SCALE GENOMIC DNA]</scope>
    <source>
        <strain evidence="7 8">MDA3139</strain>
    </source>
</reference>
<evidence type="ECO:0000256" key="1">
    <source>
        <dbReference type="ARBA" id="ARBA00001966"/>
    </source>
</evidence>
<dbReference type="GO" id="GO:0004748">
    <property type="term" value="F:ribonucleoside-diphosphate reductase activity, thioredoxin disulfide as acceptor"/>
    <property type="evidence" value="ECO:0007669"/>
    <property type="project" value="TreeGrafter"/>
</dbReference>
<evidence type="ECO:0000313" key="7">
    <source>
        <dbReference type="EMBL" id="PPJ36369.1"/>
    </source>
</evidence>
<name>A0A2S6AMD1_9NOCA</name>
<comment type="cofactor">
    <cofactor evidence="1">
        <name>[4Fe-4S] cluster</name>
        <dbReference type="ChEBI" id="CHEBI:49883"/>
    </cofactor>
</comment>
<dbReference type="SFLD" id="SFLDS00029">
    <property type="entry name" value="Radical_SAM"/>
    <property type="match status" value="1"/>
</dbReference>
<keyword evidence="2" id="KW-0004">4Fe-4S</keyword>
<evidence type="ECO:0000256" key="3">
    <source>
        <dbReference type="ARBA" id="ARBA00022691"/>
    </source>
</evidence>
<dbReference type="PANTHER" id="PTHR30352:SF2">
    <property type="entry name" value="ANAEROBIC RIBONUCLEOSIDE-TRIPHOSPHATE REDUCTASE-ACTIVATING PROTEIN"/>
    <property type="match status" value="1"/>
</dbReference>
<dbReference type="SFLD" id="SFLDG01063">
    <property type="entry name" value="activating_enzymes__group_1"/>
    <property type="match status" value="1"/>
</dbReference>
<dbReference type="SFLD" id="SFLDF00299">
    <property type="entry name" value="anaerobic_ribonucleoside-triph"/>
    <property type="match status" value="1"/>
</dbReference>
<keyword evidence="3" id="KW-0949">S-adenosyl-L-methionine</keyword>
<dbReference type="EMBL" id="PSZC01000014">
    <property type="protein sequence ID" value="PPJ36369.1"/>
    <property type="molecule type" value="Genomic_DNA"/>
</dbReference>
<keyword evidence="5" id="KW-0408">Iron</keyword>
<evidence type="ECO:0000313" key="8">
    <source>
        <dbReference type="Proteomes" id="UP000239874"/>
    </source>
</evidence>